<dbReference type="EMBL" id="VUJU01007410">
    <property type="protein sequence ID" value="KAF0745868.1"/>
    <property type="molecule type" value="Genomic_DNA"/>
</dbReference>
<evidence type="ECO:0000256" key="1">
    <source>
        <dbReference type="SAM" id="Phobius"/>
    </source>
</evidence>
<keyword evidence="1" id="KW-1133">Transmembrane helix</keyword>
<protein>
    <submittedName>
        <fullName evidence="2">Retrovirus-related Pol polyprotein from type-2 retrotransposable element R2DM</fullName>
    </submittedName>
</protein>
<sequence>MRYTALYMARYNAIVAKVKKAMSSKFEVPSENQVLGNQGLRPDLVLKKSPIIYIVDVTMPFNNHLEAFKIVATEKVKYDQLRAELAVQHGCTAVVVSFVVGALGSYDPWNHPFMRVLCSQSYAALIRRLCVSDTIR</sequence>
<keyword evidence="3" id="KW-1185">Reference proteome</keyword>
<dbReference type="Proteomes" id="UP000478052">
    <property type="component" value="Unassembled WGS sequence"/>
</dbReference>
<dbReference type="OrthoDB" id="6629078at2759"/>
<reference evidence="2 3" key="1">
    <citation type="submission" date="2019-08" db="EMBL/GenBank/DDBJ databases">
        <title>Whole genome of Aphis craccivora.</title>
        <authorList>
            <person name="Voronova N.V."/>
            <person name="Shulinski R.S."/>
            <person name="Bandarenka Y.V."/>
            <person name="Zhorov D.G."/>
            <person name="Warner D."/>
        </authorList>
    </citation>
    <scope>NUCLEOTIDE SEQUENCE [LARGE SCALE GENOMIC DNA]</scope>
    <source>
        <strain evidence="2">180601</strain>
        <tissue evidence="2">Whole Body</tissue>
    </source>
</reference>
<gene>
    <name evidence="2" type="ORF">FWK35_00018348</name>
</gene>
<keyword evidence="1" id="KW-0472">Membrane</keyword>
<name>A0A6G0XYL7_APHCR</name>
<organism evidence="2 3">
    <name type="scientific">Aphis craccivora</name>
    <name type="common">Cowpea aphid</name>
    <dbReference type="NCBI Taxonomy" id="307492"/>
    <lineage>
        <taxon>Eukaryota</taxon>
        <taxon>Metazoa</taxon>
        <taxon>Ecdysozoa</taxon>
        <taxon>Arthropoda</taxon>
        <taxon>Hexapoda</taxon>
        <taxon>Insecta</taxon>
        <taxon>Pterygota</taxon>
        <taxon>Neoptera</taxon>
        <taxon>Paraneoptera</taxon>
        <taxon>Hemiptera</taxon>
        <taxon>Sternorrhyncha</taxon>
        <taxon>Aphidomorpha</taxon>
        <taxon>Aphidoidea</taxon>
        <taxon>Aphididae</taxon>
        <taxon>Aphidini</taxon>
        <taxon>Aphis</taxon>
        <taxon>Aphis</taxon>
    </lineage>
</organism>
<dbReference type="AlphaFoldDB" id="A0A6G0XYL7"/>
<proteinExistence type="predicted"/>
<comment type="caution">
    <text evidence="2">The sequence shown here is derived from an EMBL/GenBank/DDBJ whole genome shotgun (WGS) entry which is preliminary data.</text>
</comment>
<evidence type="ECO:0000313" key="3">
    <source>
        <dbReference type="Proteomes" id="UP000478052"/>
    </source>
</evidence>
<accession>A0A6G0XYL7</accession>
<evidence type="ECO:0000313" key="2">
    <source>
        <dbReference type="EMBL" id="KAF0745868.1"/>
    </source>
</evidence>
<feature type="transmembrane region" description="Helical" evidence="1">
    <location>
        <begin position="85"/>
        <end position="106"/>
    </location>
</feature>
<keyword evidence="1" id="KW-0812">Transmembrane</keyword>